<dbReference type="Proteomes" id="UP000198501">
    <property type="component" value="Unassembled WGS sequence"/>
</dbReference>
<protein>
    <submittedName>
        <fullName evidence="1">Uncharacterized protein</fullName>
    </submittedName>
</protein>
<accession>A0A1G7AWT7</accession>
<proteinExistence type="predicted"/>
<reference evidence="1 2" key="1">
    <citation type="submission" date="2016-10" db="EMBL/GenBank/DDBJ databases">
        <authorList>
            <person name="de Groot N.N."/>
        </authorList>
    </citation>
    <scope>NUCLEOTIDE SEQUENCE [LARGE SCALE GENOMIC DNA]</scope>
    <source>
        <strain evidence="1 2">DSM 23406</strain>
    </source>
</reference>
<gene>
    <name evidence="1" type="ORF">SAMN05660405_02629</name>
</gene>
<name>A0A1G7AWT7_9GAMM</name>
<organism evidence="1 2">
    <name type="scientific">Psychrobacter pacificensis</name>
    <dbReference type="NCBI Taxonomy" id="112002"/>
    <lineage>
        <taxon>Bacteria</taxon>
        <taxon>Pseudomonadati</taxon>
        <taxon>Pseudomonadota</taxon>
        <taxon>Gammaproteobacteria</taxon>
        <taxon>Moraxellales</taxon>
        <taxon>Moraxellaceae</taxon>
        <taxon>Psychrobacter</taxon>
    </lineage>
</organism>
<dbReference type="RefSeq" id="WP_093071414.1">
    <property type="nucleotide sequence ID" value="NZ_BSOK01000035.1"/>
</dbReference>
<evidence type="ECO:0000313" key="2">
    <source>
        <dbReference type="Proteomes" id="UP000198501"/>
    </source>
</evidence>
<sequence>MKYQLDNSKIDSVPCVALYRPDKDHYSPSIIACFMINDGWNEQALLELREKAEADILVGLQTDNNEYERLDIVEGIIRCQPNEVNDVVELLDVRSASTIIGIDVIDVISLFEVGSSFQFFQASSTGEHEFDMIKIATHKLINLLAKAHDTKGIFVGMQSPQSLPLESMAYVTEAVEELLSGDDTFIYYSSNSTDEPEFFRLNGIYAEEKQSHT</sequence>
<dbReference type="EMBL" id="FNAL01000039">
    <property type="protein sequence ID" value="SDE19182.1"/>
    <property type="molecule type" value="Genomic_DNA"/>
</dbReference>
<evidence type="ECO:0000313" key="1">
    <source>
        <dbReference type="EMBL" id="SDE19182.1"/>
    </source>
</evidence>
<dbReference type="AlphaFoldDB" id="A0A1G7AWT7"/>